<sequence length="121" mass="13649">MEYVLLKSVGPKFLWTESRVQLTGEYFPPLQFHALIGKVEIGGAAIYHPFREFRLAISDCHLFGAQDQGQKQVELLAPFHDDFHGPRSDYVRQAALATTTEVDSDDVQKLLDSNSQELTDP</sequence>
<proteinExistence type="predicted"/>
<reference evidence="1" key="1">
    <citation type="submission" date="2020-08" db="EMBL/GenBank/DDBJ databases">
        <title>Multicomponent nature underlies the extraordinary mechanical properties of spider dragline silk.</title>
        <authorList>
            <person name="Kono N."/>
            <person name="Nakamura H."/>
            <person name="Mori M."/>
            <person name="Yoshida Y."/>
            <person name="Ohtoshi R."/>
            <person name="Malay A.D."/>
            <person name="Moran D.A.P."/>
            <person name="Tomita M."/>
            <person name="Numata K."/>
            <person name="Arakawa K."/>
        </authorList>
    </citation>
    <scope>NUCLEOTIDE SEQUENCE</scope>
</reference>
<evidence type="ECO:0000313" key="2">
    <source>
        <dbReference type="Proteomes" id="UP000887159"/>
    </source>
</evidence>
<dbReference type="EMBL" id="BMAU01021432">
    <property type="protein sequence ID" value="GFY35407.1"/>
    <property type="molecule type" value="Genomic_DNA"/>
</dbReference>
<name>A0A8X6WHX0_TRICX</name>
<evidence type="ECO:0000313" key="1">
    <source>
        <dbReference type="EMBL" id="GFY35407.1"/>
    </source>
</evidence>
<organism evidence="1 2">
    <name type="scientific">Trichonephila clavipes</name>
    <name type="common">Golden silk orbweaver</name>
    <name type="synonym">Nephila clavipes</name>
    <dbReference type="NCBI Taxonomy" id="2585209"/>
    <lineage>
        <taxon>Eukaryota</taxon>
        <taxon>Metazoa</taxon>
        <taxon>Ecdysozoa</taxon>
        <taxon>Arthropoda</taxon>
        <taxon>Chelicerata</taxon>
        <taxon>Arachnida</taxon>
        <taxon>Araneae</taxon>
        <taxon>Araneomorphae</taxon>
        <taxon>Entelegynae</taxon>
        <taxon>Araneoidea</taxon>
        <taxon>Nephilidae</taxon>
        <taxon>Trichonephila</taxon>
    </lineage>
</organism>
<dbReference type="AlphaFoldDB" id="A0A8X6WHX0"/>
<protein>
    <submittedName>
        <fullName evidence="1">Uncharacterized protein</fullName>
    </submittedName>
</protein>
<dbReference type="Proteomes" id="UP000887159">
    <property type="component" value="Unassembled WGS sequence"/>
</dbReference>
<gene>
    <name evidence="1" type="primary">NCL1_43532</name>
    <name evidence="1" type="ORF">TNCV_195001</name>
</gene>
<comment type="caution">
    <text evidence="1">The sequence shown here is derived from an EMBL/GenBank/DDBJ whole genome shotgun (WGS) entry which is preliminary data.</text>
</comment>
<accession>A0A8X6WHX0</accession>
<keyword evidence="2" id="KW-1185">Reference proteome</keyword>